<comment type="caution">
    <text evidence="1">The sequence shown here is derived from an EMBL/GenBank/DDBJ whole genome shotgun (WGS) entry which is preliminary data.</text>
</comment>
<dbReference type="EMBL" id="SRIO01000025">
    <property type="protein sequence ID" value="TFZ81399.1"/>
    <property type="molecule type" value="Genomic_DNA"/>
</dbReference>
<accession>A0A4Z0F551</accession>
<keyword evidence="2" id="KW-1185">Reference proteome</keyword>
<reference evidence="1 2" key="1">
    <citation type="journal article" date="2019" name="ISME J.">
        <title>Candidatus Macondimonas diazotrophica, a novel gammaproteobacterial genus dominating crude-oil-contaminated coastal sediments.</title>
        <authorList>
            <person name="Karthikeyan S."/>
            <person name="Konstantinidis K."/>
        </authorList>
    </citation>
    <scope>NUCLEOTIDE SEQUENCE [LARGE SCALE GENOMIC DNA]</scope>
    <source>
        <strain evidence="1 2">KTK01</strain>
    </source>
</reference>
<gene>
    <name evidence="1" type="ORF">E4680_12745</name>
</gene>
<dbReference type="Proteomes" id="UP000297890">
    <property type="component" value="Unassembled WGS sequence"/>
</dbReference>
<dbReference type="AlphaFoldDB" id="A0A4Z0F551"/>
<organism evidence="1 2">
    <name type="scientific">Candidatus Macondimonas diazotrophica</name>
    <dbReference type="NCBI Taxonomy" id="2305248"/>
    <lineage>
        <taxon>Bacteria</taxon>
        <taxon>Pseudomonadati</taxon>
        <taxon>Pseudomonadota</taxon>
        <taxon>Gammaproteobacteria</taxon>
        <taxon>Chromatiales</taxon>
        <taxon>Ectothiorhodospiraceae</taxon>
        <taxon>Candidatus Macondimonas</taxon>
    </lineage>
</organism>
<sequence length="89" mass="10007">MEKHENPHGVLNRIHVLGEHQPAFALGADAEAEISKLLTDMLAAHKQDMQVATRAAFEQGRLQGRSEVISALNHYMDQRHPETVEEARK</sequence>
<evidence type="ECO:0000313" key="2">
    <source>
        <dbReference type="Proteomes" id="UP000297890"/>
    </source>
</evidence>
<name>A0A4Z0F551_9GAMM</name>
<evidence type="ECO:0000313" key="1">
    <source>
        <dbReference type="EMBL" id="TFZ81399.1"/>
    </source>
</evidence>
<protein>
    <submittedName>
        <fullName evidence="1">Uncharacterized protein</fullName>
    </submittedName>
</protein>
<proteinExistence type="predicted"/>
<dbReference type="RefSeq" id="WP_135282803.1">
    <property type="nucleotide sequence ID" value="NZ_SRIO01000025.1"/>
</dbReference>